<dbReference type="Proteomes" id="UP001528850">
    <property type="component" value="Unassembled WGS sequence"/>
</dbReference>
<evidence type="ECO:0000256" key="1">
    <source>
        <dbReference type="ARBA" id="ARBA00022679"/>
    </source>
</evidence>
<evidence type="ECO:0000256" key="4">
    <source>
        <dbReference type="ARBA" id="ARBA00022840"/>
    </source>
</evidence>
<keyword evidence="7" id="KW-1185">Reference proteome</keyword>
<name>A0ABT6BCK1_9GAMM</name>
<keyword evidence="1 6" id="KW-0808">Transferase</keyword>
<evidence type="ECO:0000256" key="5">
    <source>
        <dbReference type="RuleBase" id="RU004046"/>
    </source>
</evidence>
<keyword evidence="4" id="KW-0067">ATP-binding</keyword>
<dbReference type="PANTHER" id="PTHR47690">
    <property type="entry name" value="GLUCOKINASE"/>
    <property type="match status" value="1"/>
</dbReference>
<proteinExistence type="inferred from homology"/>
<accession>A0ABT6BCK1</accession>
<gene>
    <name evidence="6" type="primary">glk</name>
    <name evidence="6" type="ORF">P3W24_12885</name>
</gene>
<dbReference type="Gene3D" id="3.30.420.40">
    <property type="match status" value="1"/>
</dbReference>
<dbReference type="SUPFAM" id="SSF53067">
    <property type="entry name" value="Actin-like ATPase domain"/>
    <property type="match status" value="1"/>
</dbReference>
<evidence type="ECO:0000313" key="6">
    <source>
        <dbReference type="EMBL" id="MDF4025865.1"/>
    </source>
</evidence>
<dbReference type="InterPro" id="IPR050201">
    <property type="entry name" value="Bacterial_glucokinase"/>
</dbReference>
<comment type="caution">
    <text evidence="6">The sequence shown here is derived from an EMBL/GenBank/DDBJ whole genome shotgun (WGS) entry which is preliminary data.</text>
</comment>
<organism evidence="6 7">
    <name type="scientific">Luteibacter sahnii</name>
    <dbReference type="NCBI Taxonomy" id="3021977"/>
    <lineage>
        <taxon>Bacteria</taxon>
        <taxon>Pseudomonadati</taxon>
        <taxon>Pseudomonadota</taxon>
        <taxon>Gammaproteobacteria</taxon>
        <taxon>Lysobacterales</taxon>
        <taxon>Rhodanobacteraceae</taxon>
        <taxon>Luteibacter</taxon>
    </lineage>
</organism>
<reference evidence="6 7" key="1">
    <citation type="journal article" date="2024" name="Curr. Microbiol.">
        <title>Luteibacter sahnii sp. nov., A Novel Yellow-Colored Xanthomonadin Pigment Producing Probiotic Bacterium from Healthy Rice Seed Microbiome.</title>
        <authorList>
            <person name="Jaiswal G."/>
            <person name="Rana R."/>
            <person name="Nayak P.K."/>
            <person name="Chouhan R."/>
            <person name="Gandhi S.G."/>
            <person name="Patel H.K."/>
            <person name="Patil P.B."/>
        </authorList>
    </citation>
    <scope>NUCLEOTIDE SEQUENCE [LARGE SCALE GENOMIC DNA]</scope>
    <source>
        <strain evidence="6 7">PPL201</strain>
    </source>
</reference>
<keyword evidence="3" id="KW-0418">Kinase</keyword>
<dbReference type="CDD" id="cd24008">
    <property type="entry name" value="ASKHA_NBD_GLK"/>
    <property type="match status" value="1"/>
</dbReference>
<keyword evidence="2" id="KW-0547">Nucleotide-binding</keyword>
<dbReference type="InterPro" id="IPR043129">
    <property type="entry name" value="ATPase_NBD"/>
</dbReference>
<protein>
    <submittedName>
        <fullName evidence="6">Glucokinase</fullName>
        <ecNumber evidence="6">2.7.1.2</ecNumber>
    </submittedName>
</protein>
<dbReference type="Pfam" id="PF02685">
    <property type="entry name" value="Glucokinase"/>
    <property type="match status" value="1"/>
</dbReference>
<dbReference type="NCBIfam" id="TIGR00749">
    <property type="entry name" value="glk"/>
    <property type="match status" value="1"/>
</dbReference>
<evidence type="ECO:0000256" key="2">
    <source>
        <dbReference type="ARBA" id="ARBA00022741"/>
    </source>
</evidence>
<dbReference type="GO" id="GO:0004340">
    <property type="term" value="F:glucokinase activity"/>
    <property type="evidence" value="ECO:0007669"/>
    <property type="project" value="UniProtKB-EC"/>
</dbReference>
<dbReference type="NCBIfam" id="NF009073">
    <property type="entry name" value="PRK12408.1"/>
    <property type="match status" value="1"/>
</dbReference>
<comment type="similarity">
    <text evidence="5">Belongs to the bacterial glucokinase family.</text>
</comment>
<dbReference type="PANTHER" id="PTHR47690:SF1">
    <property type="entry name" value="GLUCOKINASE"/>
    <property type="match status" value="1"/>
</dbReference>
<evidence type="ECO:0000256" key="3">
    <source>
        <dbReference type="ARBA" id="ARBA00022777"/>
    </source>
</evidence>
<evidence type="ECO:0000313" key="7">
    <source>
        <dbReference type="Proteomes" id="UP001528850"/>
    </source>
</evidence>
<dbReference type="InterPro" id="IPR003836">
    <property type="entry name" value="Glucokinase"/>
</dbReference>
<dbReference type="EMBL" id="JARJJS010000003">
    <property type="protein sequence ID" value="MDF4025865.1"/>
    <property type="molecule type" value="Genomic_DNA"/>
</dbReference>
<dbReference type="EC" id="2.7.1.2" evidence="6"/>
<dbReference type="Gene3D" id="3.40.367.20">
    <property type="match status" value="1"/>
</dbReference>
<sequence length="347" mass="35977">MGTLANHPAALPLSQAARPILAADVGGTHARVALVAQGVDARAPVQVLCHHRYVGAEWPSLAAILHDFLGKHAASAPQGVERCAIAIAGFVLGDSVANSNLPWRVSLSEIRSTLGTDTLEVVNDFEAVAYASQFVDRTEATTILPGQPADPRSPVIVMGPGTGLGSAVLLPGAPHAQVLSTEAGQIALAPGDEVETGIWRILARSRPYVSYEAIISGPGLLNTYRAVCELRGGEPSLTTPDAVSAAGIAGSDDAARTALDVFCAVLGGFVGDLAMLYGARGGIFLAGGILPQMREFLLASRFGERFFNKGVMRPFLEQVPVWLVDHGHLGVVGAATLHPGARVGASH</sequence>